<comment type="caution">
    <text evidence="2">The sequence shown here is derived from an EMBL/GenBank/DDBJ whole genome shotgun (WGS) entry which is preliminary data.</text>
</comment>
<feature type="transmembrane region" description="Helical" evidence="1">
    <location>
        <begin position="193"/>
        <end position="210"/>
    </location>
</feature>
<feature type="transmembrane region" description="Helical" evidence="1">
    <location>
        <begin position="103"/>
        <end position="127"/>
    </location>
</feature>
<dbReference type="EMBL" id="JABEYC010000391">
    <property type="protein sequence ID" value="KAF4978177.1"/>
    <property type="molecule type" value="Genomic_DNA"/>
</dbReference>
<feature type="transmembrane region" description="Helical" evidence="1">
    <location>
        <begin position="6"/>
        <end position="29"/>
    </location>
</feature>
<feature type="transmembrane region" description="Helical" evidence="1">
    <location>
        <begin position="230"/>
        <end position="248"/>
    </location>
</feature>
<accession>A0A8H4UKN8</accession>
<evidence type="ECO:0000313" key="3">
    <source>
        <dbReference type="Proteomes" id="UP000635477"/>
    </source>
</evidence>
<reference evidence="2" key="2">
    <citation type="submission" date="2020-05" db="EMBL/GenBank/DDBJ databases">
        <authorList>
            <person name="Kim H.-S."/>
            <person name="Proctor R.H."/>
            <person name="Brown D.W."/>
        </authorList>
    </citation>
    <scope>NUCLEOTIDE SEQUENCE</scope>
    <source>
        <strain evidence="2">NRRL 22465</strain>
    </source>
</reference>
<proteinExistence type="predicted"/>
<feature type="transmembrane region" description="Helical" evidence="1">
    <location>
        <begin position="36"/>
        <end position="59"/>
    </location>
</feature>
<evidence type="ECO:0000256" key="1">
    <source>
        <dbReference type="SAM" id="Phobius"/>
    </source>
</evidence>
<keyword evidence="3" id="KW-1185">Reference proteome</keyword>
<dbReference type="OrthoDB" id="5306317at2759"/>
<gene>
    <name evidence="2" type="ORF">FZEAL_5422</name>
</gene>
<keyword evidence="1" id="KW-0812">Transmembrane</keyword>
<keyword evidence="1" id="KW-0472">Membrane</keyword>
<organism evidence="2 3">
    <name type="scientific">Fusarium zealandicum</name>
    <dbReference type="NCBI Taxonomy" id="1053134"/>
    <lineage>
        <taxon>Eukaryota</taxon>
        <taxon>Fungi</taxon>
        <taxon>Dikarya</taxon>
        <taxon>Ascomycota</taxon>
        <taxon>Pezizomycotina</taxon>
        <taxon>Sordariomycetes</taxon>
        <taxon>Hypocreomycetidae</taxon>
        <taxon>Hypocreales</taxon>
        <taxon>Nectriaceae</taxon>
        <taxon>Fusarium</taxon>
        <taxon>Fusarium staphyleae species complex</taxon>
    </lineage>
</organism>
<dbReference type="AlphaFoldDB" id="A0A8H4UKN8"/>
<evidence type="ECO:0000313" key="2">
    <source>
        <dbReference type="EMBL" id="KAF4978177.1"/>
    </source>
</evidence>
<feature type="transmembrane region" description="Helical" evidence="1">
    <location>
        <begin position="71"/>
        <end position="91"/>
    </location>
</feature>
<dbReference type="Proteomes" id="UP000635477">
    <property type="component" value="Unassembled WGS sequence"/>
</dbReference>
<feature type="transmembrane region" description="Helical" evidence="1">
    <location>
        <begin position="147"/>
        <end position="172"/>
    </location>
</feature>
<keyword evidence="1" id="KW-1133">Transmembrane helix</keyword>
<name>A0A8H4UKN8_9HYPO</name>
<sequence length="326" mass="36910">MASTAYFEVCWSIFSTICLVNCLFGLLVCEITSYSVLAVVPILSSAAGAIANGLCYYVYYQSHPTVNKVVGAVFSDVFWLIQEASMLLYSYMILRRILRGRQWHVFSAVFWILIVLTAITRVLIGIYRVRFILENDKRHEIVINYLHIGYFTFMAISECLSAYFLIAIFASAKDTSLDAALKVGLLRYLTRSTEIRVAFLAILGVARTIIHPFQVAGQRAENVASQLDRFLYALFCLYPVVLYIDTLASKLRYAEQARDRTAYSNCGAPDQQRQIGLSEQTRCFTVRSDHGSGIYEDGGVAEVDRNISHEQMLKRDSSERRLSEIN</sequence>
<protein>
    <submittedName>
        <fullName evidence="2">Uncharacterized protein</fullName>
    </submittedName>
</protein>
<reference evidence="2" key="1">
    <citation type="journal article" date="2020" name="BMC Genomics">
        <title>Correction to: Identification and distribution of gene clusters required for synthesis of sphingolipid metabolism inhibitors in diverse species of the filamentous fungus Fusarium.</title>
        <authorList>
            <person name="Kim H.S."/>
            <person name="Lohmar J.M."/>
            <person name="Busman M."/>
            <person name="Brown D.W."/>
            <person name="Naumann T.A."/>
            <person name="Divon H.H."/>
            <person name="Lysoe E."/>
            <person name="Uhlig S."/>
            <person name="Proctor R.H."/>
        </authorList>
    </citation>
    <scope>NUCLEOTIDE SEQUENCE</scope>
    <source>
        <strain evidence="2">NRRL 22465</strain>
    </source>
</reference>